<evidence type="ECO:0000313" key="4">
    <source>
        <dbReference type="Proteomes" id="UP000509667"/>
    </source>
</evidence>
<dbReference type="EMBL" id="CP058910">
    <property type="protein sequence ID" value="QLH79779.1"/>
    <property type="molecule type" value="Genomic_DNA"/>
</dbReference>
<dbReference type="InterPro" id="IPR000683">
    <property type="entry name" value="Gfo/Idh/MocA-like_OxRdtase_N"/>
</dbReference>
<dbReference type="InterPro" id="IPR052515">
    <property type="entry name" value="Gfo/Idh/MocA_Oxidoreductase"/>
</dbReference>
<dbReference type="InterPro" id="IPR055170">
    <property type="entry name" value="GFO_IDH_MocA-like_dom"/>
</dbReference>
<keyword evidence="4" id="KW-1185">Reference proteome</keyword>
<sequence>MDDDAPRMDIGLVGLGEHGETHAEFLEELNHTVHAVDLDPRAKERFRDRYDATMYEGLDELYAAGIDAAIISTPNKFHETAALKAFEAGLDVLIEKPLAHDLSSAERIVERAAETDSICMCGYFHRFRNRCRLAKAYVESGRLGEVTHVDARYMRRRGVPGMGTWYTSREIAGGGALIDVGSFVVDLVLDFYDWPELEEVIATTRSDFGDREDYAYLEMWGEDDEAKMYDVEDSVTAFCEFEGGRTAHLEVAWAANARRRHEYNIRGTEAGVSLDITTPLESVDPSGRNHRDFRLYEARSDVVDHYVDSELVPPANDPFRDELATFLAAVETGESPDRCTAEEALAVQRVVDRIYEAADRGRV</sequence>
<dbReference type="SUPFAM" id="SSF55347">
    <property type="entry name" value="Glyceraldehyde-3-phosphate dehydrogenase-like, C-terminal domain"/>
    <property type="match status" value="1"/>
</dbReference>
<dbReference type="Gene3D" id="3.30.360.10">
    <property type="entry name" value="Dihydrodipicolinate Reductase, domain 2"/>
    <property type="match status" value="1"/>
</dbReference>
<feature type="domain" description="Gfo/Idh/MocA-like oxidoreductase N-terminal" evidence="1">
    <location>
        <begin position="9"/>
        <end position="123"/>
    </location>
</feature>
<reference evidence="3 4" key="1">
    <citation type="submission" date="2020-07" db="EMBL/GenBank/DDBJ databases">
        <title>Halosimplex pelagicum sp. nov. and Halosimplex rubrum sp. nov., isolated from salted brown alga Laminaria, and emended description of the genus Halosimplex.</title>
        <authorList>
            <person name="Cui H."/>
        </authorList>
    </citation>
    <scope>NUCLEOTIDE SEQUENCE [LARGE SCALE GENOMIC DNA]</scope>
    <source>
        <strain evidence="3 4">R27</strain>
    </source>
</reference>
<protein>
    <submittedName>
        <fullName evidence="3">Gfo/Idh/MocA family oxidoreductase</fullName>
    </submittedName>
</protein>
<evidence type="ECO:0000259" key="2">
    <source>
        <dbReference type="Pfam" id="PF22725"/>
    </source>
</evidence>
<evidence type="ECO:0000313" key="3">
    <source>
        <dbReference type="EMBL" id="QLH79779.1"/>
    </source>
</evidence>
<dbReference type="Gene3D" id="3.40.50.720">
    <property type="entry name" value="NAD(P)-binding Rossmann-like Domain"/>
    <property type="match status" value="1"/>
</dbReference>
<gene>
    <name evidence="3" type="ORF">HZS55_21865</name>
</gene>
<dbReference type="AlphaFoldDB" id="A0A7D5PD43"/>
<accession>A0A7D5PD43</accession>
<dbReference type="InterPro" id="IPR036291">
    <property type="entry name" value="NAD(P)-bd_dom_sf"/>
</dbReference>
<dbReference type="PANTHER" id="PTHR43249">
    <property type="entry name" value="UDP-N-ACETYL-2-AMINO-2-DEOXY-D-GLUCURONATE OXIDASE"/>
    <property type="match status" value="1"/>
</dbReference>
<dbReference type="GeneID" id="56080570"/>
<dbReference type="Proteomes" id="UP000509667">
    <property type="component" value="Chromosome"/>
</dbReference>
<name>A0A7D5PD43_9EURY</name>
<organism evidence="3 4">
    <name type="scientific">Halosimplex rubrum</name>
    <dbReference type="NCBI Taxonomy" id="869889"/>
    <lineage>
        <taxon>Archaea</taxon>
        <taxon>Methanobacteriati</taxon>
        <taxon>Methanobacteriota</taxon>
        <taxon>Stenosarchaea group</taxon>
        <taxon>Halobacteria</taxon>
        <taxon>Halobacteriales</taxon>
        <taxon>Haloarculaceae</taxon>
        <taxon>Halosimplex</taxon>
    </lineage>
</organism>
<dbReference type="GO" id="GO:0000166">
    <property type="term" value="F:nucleotide binding"/>
    <property type="evidence" value="ECO:0007669"/>
    <property type="project" value="InterPro"/>
</dbReference>
<dbReference type="Pfam" id="PF01408">
    <property type="entry name" value="GFO_IDH_MocA"/>
    <property type="match status" value="1"/>
</dbReference>
<dbReference type="RefSeq" id="WP_179909643.1">
    <property type="nucleotide sequence ID" value="NZ_CP058910.1"/>
</dbReference>
<evidence type="ECO:0000259" key="1">
    <source>
        <dbReference type="Pfam" id="PF01408"/>
    </source>
</evidence>
<dbReference type="OrthoDB" id="226094at2157"/>
<dbReference type="SUPFAM" id="SSF51735">
    <property type="entry name" value="NAD(P)-binding Rossmann-fold domains"/>
    <property type="match status" value="1"/>
</dbReference>
<proteinExistence type="predicted"/>
<feature type="domain" description="GFO/IDH/MocA-like oxidoreductase" evidence="2">
    <location>
        <begin position="132"/>
        <end position="271"/>
    </location>
</feature>
<dbReference type="KEGG" id="hrr:HZS55_21865"/>
<dbReference type="PANTHER" id="PTHR43249:SF1">
    <property type="entry name" value="D-GLUCOSIDE 3-DEHYDROGENASE"/>
    <property type="match status" value="1"/>
</dbReference>
<dbReference type="Pfam" id="PF22725">
    <property type="entry name" value="GFO_IDH_MocA_C3"/>
    <property type="match status" value="1"/>
</dbReference>